<dbReference type="Pfam" id="PF13279">
    <property type="entry name" value="4HBT_2"/>
    <property type="match status" value="1"/>
</dbReference>
<proteinExistence type="predicted"/>
<evidence type="ECO:0000313" key="2">
    <source>
        <dbReference type="Proteomes" id="UP000241960"/>
    </source>
</evidence>
<dbReference type="GO" id="GO:0047617">
    <property type="term" value="F:fatty acyl-CoA hydrolase activity"/>
    <property type="evidence" value="ECO:0007669"/>
    <property type="project" value="TreeGrafter"/>
</dbReference>
<name>A0A9Q6MUW1_9STAP</name>
<sequence length="160" mass="19107">MTELYIYKNTVEPSWIDHNNHMHDAQYYSIFSDAVVGFFDSIDFTVSYRQNQAVTIFSVEAHISFLKELLLDETFYIKPYIYDYDQKRVHLFLTMYNLQNERIATYEVIMMCVDNQTRRSTTFPKAIYEKIKNYFDKQQPFEIPKQLGHVIGIPKIKSNT</sequence>
<dbReference type="SUPFAM" id="SSF54637">
    <property type="entry name" value="Thioesterase/thiol ester dehydrase-isomerase"/>
    <property type="match status" value="1"/>
</dbReference>
<gene>
    <name evidence="1" type="ORF">BU058_08400</name>
</gene>
<protein>
    <submittedName>
        <fullName evidence="1">Thioesterase</fullName>
    </submittedName>
</protein>
<dbReference type="InterPro" id="IPR050563">
    <property type="entry name" value="4-hydroxybenzoyl-CoA_TE"/>
</dbReference>
<dbReference type="EMBL" id="PZFQ01000025">
    <property type="protein sequence ID" value="PTI75216.1"/>
    <property type="molecule type" value="Genomic_DNA"/>
</dbReference>
<dbReference type="Gene3D" id="3.10.129.10">
    <property type="entry name" value="Hotdog Thioesterase"/>
    <property type="match status" value="1"/>
</dbReference>
<dbReference type="RefSeq" id="WP_107545105.1">
    <property type="nucleotide sequence ID" value="NZ_JAMWUX010000002.1"/>
</dbReference>
<dbReference type="InterPro" id="IPR029069">
    <property type="entry name" value="HotDog_dom_sf"/>
</dbReference>
<reference evidence="1 2" key="1">
    <citation type="journal article" date="2016" name="Front. Microbiol.">
        <title>Comprehensive Phylogenetic Analysis of Bovine Non-aureus Staphylococci Species Based on Whole-Genome Sequencing.</title>
        <authorList>
            <person name="Naushad S."/>
            <person name="Barkema H.W."/>
            <person name="Luby C."/>
            <person name="Condas L.A."/>
            <person name="Nobrega D.B."/>
            <person name="Carson D.A."/>
            <person name="De Buck J."/>
        </authorList>
    </citation>
    <scope>NUCLEOTIDE SEQUENCE [LARGE SCALE GENOMIC DNA]</scope>
    <source>
        <strain evidence="1 2">SNUC 1231</strain>
    </source>
</reference>
<dbReference type="AlphaFoldDB" id="A0A9Q6MUW1"/>
<evidence type="ECO:0000313" key="1">
    <source>
        <dbReference type="EMBL" id="PTI75216.1"/>
    </source>
</evidence>
<dbReference type="PANTHER" id="PTHR31793:SF2">
    <property type="entry name" value="BLR1345 PROTEIN"/>
    <property type="match status" value="1"/>
</dbReference>
<dbReference type="Proteomes" id="UP000241960">
    <property type="component" value="Unassembled WGS sequence"/>
</dbReference>
<comment type="caution">
    <text evidence="1">The sequence shown here is derived from an EMBL/GenBank/DDBJ whole genome shotgun (WGS) entry which is preliminary data.</text>
</comment>
<organism evidence="1 2">
    <name type="scientific">Staphylococcus succinus</name>
    <dbReference type="NCBI Taxonomy" id="61015"/>
    <lineage>
        <taxon>Bacteria</taxon>
        <taxon>Bacillati</taxon>
        <taxon>Bacillota</taxon>
        <taxon>Bacilli</taxon>
        <taxon>Bacillales</taxon>
        <taxon>Staphylococcaceae</taxon>
        <taxon>Staphylococcus</taxon>
    </lineage>
</organism>
<dbReference type="CDD" id="cd00586">
    <property type="entry name" value="4HBT"/>
    <property type="match status" value="1"/>
</dbReference>
<dbReference type="PANTHER" id="PTHR31793">
    <property type="entry name" value="4-HYDROXYBENZOYL-COA THIOESTERASE FAMILY MEMBER"/>
    <property type="match status" value="1"/>
</dbReference>
<accession>A0A9Q6MUW1</accession>